<gene>
    <name evidence="1" type="ORF">AVEN_170238_1</name>
</gene>
<reference evidence="1 2" key="1">
    <citation type="journal article" date="2019" name="Sci. Rep.">
        <title>Orb-weaving spider Araneus ventricosus genome elucidates the spidroin gene catalogue.</title>
        <authorList>
            <person name="Kono N."/>
            <person name="Nakamura H."/>
            <person name="Ohtoshi R."/>
            <person name="Moran D.A.P."/>
            <person name="Shinohara A."/>
            <person name="Yoshida Y."/>
            <person name="Fujiwara M."/>
            <person name="Mori M."/>
            <person name="Tomita M."/>
            <person name="Arakawa K."/>
        </authorList>
    </citation>
    <scope>NUCLEOTIDE SEQUENCE [LARGE SCALE GENOMIC DNA]</scope>
</reference>
<sequence>MPMRKDSPSLGDYSITKLAFLWSFKELLHQSLLEVFDHPSKIPDLAPSEHYHFQSLNVHGGAPFRHCRRQANRRLSQTGSSLRRKIY</sequence>
<keyword evidence="2" id="KW-1185">Reference proteome</keyword>
<comment type="caution">
    <text evidence="1">The sequence shown here is derived from an EMBL/GenBank/DDBJ whole genome shotgun (WGS) entry which is preliminary data.</text>
</comment>
<dbReference type="EMBL" id="BGPR01084004">
    <property type="protein sequence ID" value="GBL93698.1"/>
    <property type="molecule type" value="Genomic_DNA"/>
</dbReference>
<evidence type="ECO:0000313" key="2">
    <source>
        <dbReference type="Proteomes" id="UP000499080"/>
    </source>
</evidence>
<proteinExistence type="predicted"/>
<accession>A0A4Y2BNQ7</accession>
<name>A0A4Y2BNQ7_ARAVE</name>
<dbReference type="AlphaFoldDB" id="A0A4Y2BNQ7"/>
<dbReference type="Proteomes" id="UP000499080">
    <property type="component" value="Unassembled WGS sequence"/>
</dbReference>
<organism evidence="1 2">
    <name type="scientific">Araneus ventricosus</name>
    <name type="common">Orbweaver spider</name>
    <name type="synonym">Epeira ventricosa</name>
    <dbReference type="NCBI Taxonomy" id="182803"/>
    <lineage>
        <taxon>Eukaryota</taxon>
        <taxon>Metazoa</taxon>
        <taxon>Ecdysozoa</taxon>
        <taxon>Arthropoda</taxon>
        <taxon>Chelicerata</taxon>
        <taxon>Arachnida</taxon>
        <taxon>Araneae</taxon>
        <taxon>Araneomorphae</taxon>
        <taxon>Entelegynae</taxon>
        <taxon>Araneoidea</taxon>
        <taxon>Araneidae</taxon>
        <taxon>Araneus</taxon>
    </lineage>
</organism>
<evidence type="ECO:0000313" key="1">
    <source>
        <dbReference type="EMBL" id="GBL93698.1"/>
    </source>
</evidence>
<protein>
    <submittedName>
        <fullName evidence="1">Uncharacterized protein</fullName>
    </submittedName>
</protein>